<reference evidence="2" key="1">
    <citation type="journal article" date="2020" name="G3 (Bethesda)">
        <title>High-Quality Assemblies for Three Invasive Social Wasps from the &lt;i&gt;Vespula&lt;/i&gt; Genus.</title>
        <authorList>
            <person name="Harrop T.W.R."/>
            <person name="Guhlin J."/>
            <person name="McLaughlin G.M."/>
            <person name="Permina E."/>
            <person name="Stockwell P."/>
            <person name="Gilligan J."/>
            <person name="Le Lec M.F."/>
            <person name="Gruber M.A.M."/>
            <person name="Quinn O."/>
            <person name="Lovegrove M."/>
            <person name="Duncan E.J."/>
            <person name="Remnant E.J."/>
            <person name="Van Eeckhoven J."/>
            <person name="Graham B."/>
            <person name="Knapp R.A."/>
            <person name="Langford K.W."/>
            <person name="Kronenberg Z."/>
            <person name="Press M.O."/>
            <person name="Eacker S.M."/>
            <person name="Wilson-Rankin E.E."/>
            <person name="Purcell J."/>
            <person name="Lester P.J."/>
            <person name="Dearden P.K."/>
        </authorList>
    </citation>
    <scope>NUCLEOTIDE SEQUENCE</scope>
    <source>
        <strain evidence="2">Linc-1</strain>
    </source>
</reference>
<feature type="region of interest" description="Disordered" evidence="1">
    <location>
        <begin position="432"/>
        <end position="452"/>
    </location>
</feature>
<dbReference type="InterPro" id="IPR016024">
    <property type="entry name" value="ARM-type_fold"/>
</dbReference>
<name>A0A834KB06_VESGE</name>
<feature type="region of interest" description="Disordered" evidence="1">
    <location>
        <begin position="1"/>
        <end position="53"/>
    </location>
</feature>
<evidence type="ECO:0000313" key="2">
    <source>
        <dbReference type="EMBL" id="KAF7403416.1"/>
    </source>
</evidence>
<dbReference type="GO" id="GO:0008494">
    <property type="term" value="F:translation activator activity"/>
    <property type="evidence" value="ECO:0007669"/>
    <property type="project" value="TreeGrafter"/>
</dbReference>
<dbReference type="PANTHER" id="PTHR23254">
    <property type="entry name" value="EIF4G DOMAIN PROTEIN"/>
    <property type="match status" value="1"/>
</dbReference>
<sequence>MDRLGEDESGNSYVERRVSGRGRGRGSWVPMPKNTQEQQTLRRPHYAGSAHPAVGSTVTNCSEQNKSQESINSIVENSTLSVDAAEFVPKCQSYVVPMQQPPSMIWPKHSVQNRIQLARELPHQLPGQTQLQHRQIIERQHYEHFSDSIHSSRQRQLDEQEVRKFQVLQMFEQHIDQYASIQNFENYDICICIVQMDLKELRLDNQEQNLANTMHQLASVMHYLTMNPGSFASLVPPLLNNIKLYCESPTELQEIVEVVIVQSINEGNFRYSGARIFMCLDTAMTREEQKPFREILHSLQVYIFPYLKCKDKTQKQASTWQKNDKHTEEEQMKCHGLILFLAELVVQMGDVLAFELGEQLIQLISIVLKNPGSNSAKHICQALKLAGHTLERDKRGSRKEMENMMRALTELVTEGRADSSVGRMIDSVHQLRNGNWGRDSHNSSSQNSLPEPIHSTKMQHEYNELVLYGPDGKVLSAEESQFLQDAATDASDSEKQAEIDQEYEELLEDEDDESFATAYEEFLKLLPNKIENKVHQRITGTNYANPRRIPRTYLRVMRGRSCVKVSGKWGLHFKPSSPGPIVVLFRQFSALAHRARIL</sequence>
<dbReference type="AlphaFoldDB" id="A0A834KB06"/>
<evidence type="ECO:0000256" key="1">
    <source>
        <dbReference type="SAM" id="MobiDB-lite"/>
    </source>
</evidence>
<evidence type="ECO:0008006" key="4">
    <source>
        <dbReference type="Google" id="ProtNLM"/>
    </source>
</evidence>
<dbReference type="EMBL" id="JACSDZ010000005">
    <property type="protein sequence ID" value="KAF7403416.1"/>
    <property type="molecule type" value="Genomic_DNA"/>
</dbReference>
<evidence type="ECO:0000313" key="3">
    <source>
        <dbReference type="Proteomes" id="UP000617340"/>
    </source>
</evidence>
<protein>
    <recommendedName>
        <fullName evidence="4">Polyadenylate-binding protein-interacting protein 1</fullName>
    </recommendedName>
</protein>
<dbReference type="Gene3D" id="1.25.40.180">
    <property type="match status" value="1"/>
</dbReference>
<dbReference type="InterPro" id="IPR051367">
    <property type="entry name" value="mRNA_TranslReg/HistoneTransl"/>
</dbReference>
<gene>
    <name evidence="2" type="ORF">HZH68_006210</name>
</gene>
<organism evidence="2 3">
    <name type="scientific">Vespula germanica</name>
    <name type="common">German yellow jacket</name>
    <name type="synonym">Paravespula germanica</name>
    <dbReference type="NCBI Taxonomy" id="30212"/>
    <lineage>
        <taxon>Eukaryota</taxon>
        <taxon>Metazoa</taxon>
        <taxon>Ecdysozoa</taxon>
        <taxon>Arthropoda</taxon>
        <taxon>Hexapoda</taxon>
        <taxon>Insecta</taxon>
        <taxon>Pterygota</taxon>
        <taxon>Neoptera</taxon>
        <taxon>Endopterygota</taxon>
        <taxon>Hymenoptera</taxon>
        <taxon>Apocrita</taxon>
        <taxon>Aculeata</taxon>
        <taxon>Vespoidea</taxon>
        <taxon>Vespidae</taxon>
        <taxon>Vespinae</taxon>
        <taxon>Vespula</taxon>
    </lineage>
</organism>
<accession>A0A834KB06</accession>
<dbReference type="Proteomes" id="UP000617340">
    <property type="component" value="Unassembled WGS sequence"/>
</dbReference>
<dbReference type="PANTHER" id="PTHR23254:SF15">
    <property type="entry name" value="POLYADENYLATE-BINDING PROTEIN-INTERACTING PROTEIN 1"/>
    <property type="match status" value="1"/>
</dbReference>
<dbReference type="GO" id="GO:0006446">
    <property type="term" value="P:regulation of translational initiation"/>
    <property type="evidence" value="ECO:0007669"/>
    <property type="project" value="TreeGrafter"/>
</dbReference>
<proteinExistence type="predicted"/>
<dbReference type="SUPFAM" id="SSF48371">
    <property type="entry name" value="ARM repeat"/>
    <property type="match status" value="1"/>
</dbReference>
<keyword evidence="3" id="KW-1185">Reference proteome</keyword>
<comment type="caution">
    <text evidence="2">The sequence shown here is derived from an EMBL/GenBank/DDBJ whole genome shotgun (WGS) entry which is preliminary data.</text>
</comment>